<evidence type="ECO:0000256" key="1">
    <source>
        <dbReference type="SAM" id="SignalP"/>
    </source>
</evidence>
<feature type="signal peptide" evidence="1">
    <location>
        <begin position="1"/>
        <end position="21"/>
    </location>
</feature>
<protein>
    <submittedName>
        <fullName evidence="2">Uncharacterized protein</fullName>
    </submittedName>
</protein>
<proteinExistence type="predicted"/>
<name>A0ABY4BHV1_9FLAO</name>
<accession>A0ABY4BHV1</accession>
<dbReference type="Proteomes" id="UP000831068">
    <property type="component" value="Chromosome"/>
</dbReference>
<organism evidence="2 3">
    <name type="scientific">Chryseobacterium oryzae</name>
    <dbReference type="NCBI Taxonomy" id="2929799"/>
    <lineage>
        <taxon>Bacteria</taxon>
        <taxon>Pseudomonadati</taxon>
        <taxon>Bacteroidota</taxon>
        <taxon>Flavobacteriia</taxon>
        <taxon>Flavobacteriales</taxon>
        <taxon>Weeksellaceae</taxon>
        <taxon>Chryseobacterium group</taxon>
        <taxon>Chryseobacterium</taxon>
    </lineage>
</organism>
<gene>
    <name evidence="2" type="ORF">MTP08_02910</name>
</gene>
<sequence>MKKNKSFLFLIFLATSNLFLAQLGIGTTSVKPSAGLEVSSSTNKGLLLPRVDISDITDSTKPINNPATGLIVFNIGSMLTSGIYIWYDAQWNLVSDSAGLVGFMLLQKKGDVSILGGLDNGTYQNFTSGFNMNVLKNDIGASYTSEGAITLPANSGYVLNLCINIRNTKETKTSGIKNFPIQVHLYQIKLIDPSTNTQYGDTISINATSSTLDNSTNTFVGNHLINASFAFSTKSEIKLIPAITHYDGGTYQKSSTGTPDGSVIVENIKIDIQRGILVQ</sequence>
<dbReference type="RefSeq" id="WP_243576974.1">
    <property type="nucleotide sequence ID" value="NZ_CP094529.1"/>
</dbReference>
<dbReference type="EMBL" id="CP094529">
    <property type="protein sequence ID" value="UOE38742.1"/>
    <property type="molecule type" value="Genomic_DNA"/>
</dbReference>
<keyword evidence="3" id="KW-1185">Reference proteome</keyword>
<evidence type="ECO:0000313" key="2">
    <source>
        <dbReference type="EMBL" id="UOE38742.1"/>
    </source>
</evidence>
<reference evidence="2 3" key="1">
    <citation type="submission" date="2022-03" db="EMBL/GenBank/DDBJ databases">
        <title>Chryseobacterium sp. isolated from the Andong Sikhe.</title>
        <authorList>
            <person name="Won M."/>
            <person name="Kim S.-J."/>
            <person name="Kwon S.-W."/>
        </authorList>
    </citation>
    <scope>NUCLEOTIDE SEQUENCE [LARGE SCALE GENOMIC DNA]</scope>
    <source>
        <strain evidence="2 3">ADR-1</strain>
    </source>
</reference>
<feature type="chain" id="PRO_5045149729" evidence="1">
    <location>
        <begin position="22"/>
        <end position="279"/>
    </location>
</feature>
<keyword evidence="1" id="KW-0732">Signal</keyword>
<evidence type="ECO:0000313" key="3">
    <source>
        <dbReference type="Proteomes" id="UP000831068"/>
    </source>
</evidence>